<dbReference type="PANTHER" id="PTHR43147:SF4">
    <property type="entry name" value="NADP-DEPENDENT OXIDOREDUCTASE DOMAIN-CONTAINING PROTEIN"/>
    <property type="match status" value="1"/>
</dbReference>
<name>A0A6U9RCB5_9CHLO</name>
<proteinExistence type="predicted"/>
<dbReference type="EMBL" id="HBIS01005781">
    <property type="protein sequence ID" value="CAE0611390.1"/>
    <property type="molecule type" value="Transcribed_RNA"/>
</dbReference>
<reference evidence="2" key="1">
    <citation type="submission" date="2021-01" db="EMBL/GenBank/DDBJ databases">
        <authorList>
            <person name="Corre E."/>
            <person name="Pelletier E."/>
            <person name="Niang G."/>
            <person name="Scheremetjew M."/>
            <person name="Finn R."/>
            <person name="Kale V."/>
            <person name="Holt S."/>
            <person name="Cochrane G."/>
            <person name="Meng A."/>
            <person name="Brown T."/>
            <person name="Cohen L."/>
        </authorList>
    </citation>
    <scope>NUCLEOTIDE SEQUENCE</scope>
    <source>
        <strain evidence="2">CCMP1897</strain>
    </source>
</reference>
<protein>
    <recommendedName>
        <fullName evidence="1">NADP-dependent oxidoreductase domain-containing protein</fullName>
    </recommendedName>
</protein>
<evidence type="ECO:0000313" key="3">
    <source>
        <dbReference type="EMBL" id="CAE0611391.1"/>
    </source>
</evidence>
<gene>
    <name evidence="2" type="ORF">PSAL00342_LOCUS5225</name>
    <name evidence="3" type="ORF">PSAL00342_LOCUS5226</name>
</gene>
<dbReference type="Pfam" id="PF00248">
    <property type="entry name" value="Aldo_ket_red"/>
    <property type="match status" value="1"/>
</dbReference>
<dbReference type="InterPro" id="IPR020471">
    <property type="entry name" value="AKR"/>
</dbReference>
<dbReference type="InterPro" id="IPR036812">
    <property type="entry name" value="NAD(P)_OxRdtase_dom_sf"/>
</dbReference>
<sequence length="374" mass="42235">MDAPCASTRARCSKTTRRRCRNVAVRGTRAARASLAMPRPGFNDGSDTRFAPLLNGMWTLAGGHGKVDVQEIMEVMSKYARSGYTTFDTADIYGPSERILGEFYEQWRMQEEQPLELFTKFVPNIFREPCSPKSVEKTVRNSMNMLKVDKIDLVQMHWWDYTIPGMVDAALALTDLKEKGMIKSIGMTNMGLDAMDQMWNADVPIVCNQVQFSLIDRRPLNGMVQFCKDKDIKIFAYGSVMGGLLSEKFVEEPAKVFGRPRYTNVNLDTSSLKMYWALVKKFSGGSQDLWRELLGVLKGIALKHEVTLTCVAIRWVMDQGDIFPIIGVRNAKHLEVNEKVLSLVLDTKDREAIDEVLSRSKGPTGDIFSFERGD</sequence>
<dbReference type="GO" id="GO:0016491">
    <property type="term" value="F:oxidoreductase activity"/>
    <property type="evidence" value="ECO:0007669"/>
    <property type="project" value="InterPro"/>
</dbReference>
<dbReference type="PRINTS" id="PR00069">
    <property type="entry name" value="ALDKETRDTASE"/>
</dbReference>
<evidence type="ECO:0000259" key="1">
    <source>
        <dbReference type="Pfam" id="PF00248"/>
    </source>
</evidence>
<dbReference type="PANTHER" id="PTHR43147">
    <property type="entry name" value="PROTEIN TAS"/>
    <property type="match status" value="1"/>
</dbReference>
<feature type="domain" description="NADP-dependent oxidoreductase" evidence="1">
    <location>
        <begin position="53"/>
        <end position="356"/>
    </location>
</feature>
<evidence type="ECO:0000313" key="2">
    <source>
        <dbReference type="EMBL" id="CAE0611390.1"/>
    </source>
</evidence>
<organism evidence="2">
    <name type="scientific">Picocystis salinarum</name>
    <dbReference type="NCBI Taxonomy" id="88271"/>
    <lineage>
        <taxon>Eukaryota</taxon>
        <taxon>Viridiplantae</taxon>
        <taxon>Chlorophyta</taxon>
        <taxon>Picocystophyceae</taxon>
        <taxon>Picocystales</taxon>
        <taxon>Picocystaceae</taxon>
        <taxon>Picocystis</taxon>
    </lineage>
</organism>
<dbReference type="AlphaFoldDB" id="A0A6U9RCB5"/>
<dbReference type="InterPro" id="IPR023210">
    <property type="entry name" value="NADP_OxRdtase_dom"/>
</dbReference>
<accession>A0A6U9RCB5</accession>
<dbReference type="CDD" id="cd19101">
    <property type="entry name" value="AKR_unchar"/>
    <property type="match status" value="1"/>
</dbReference>
<dbReference type="Gene3D" id="3.20.20.100">
    <property type="entry name" value="NADP-dependent oxidoreductase domain"/>
    <property type="match status" value="1"/>
</dbReference>
<dbReference type="SUPFAM" id="SSF51430">
    <property type="entry name" value="NAD(P)-linked oxidoreductase"/>
    <property type="match status" value="1"/>
</dbReference>
<dbReference type="EMBL" id="HBIS01005782">
    <property type="protein sequence ID" value="CAE0611391.1"/>
    <property type="molecule type" value="Transcribed_RNA"/>
</dbReference>